<name>A0AA40FTF0_9HYME</name>
<organism evidence="1 2">
    <name type="scientific">Melipona bicolor</name>
    <dbReference type="NCBI Taxonomy" id="60889"/>
    <lineage>
        <taxon>Eukaryota</taxon>
        <taxon>Metazoa</taxon>
        <taxon>Ecdysozoa</taxon>
        <taxon>Arthropoda</taxon>
        <taxon>Hexapoda</taxon>
        <taxon>Insecta</taxon>
        <taxon>Pterygota</taxon>
        <taxon>Neoptera</taxon>
        <taxon>Endopterygota</taxon>
        <taxon>Hymenoptera</taxon>
        <taxon>Apocrita</taxon>
        <taxon>Aculeata</taxon>
        <taxon>Apoidea</taxon>
        <taxon>Anthophila</taxon>
        <taxon>Apidae</taxon>
        <taxon>Melipona</taxon>
    </lineage>
</organism>
<keyword evidence="2" id="KW-1185">Reference proteome</keyword>
<dbReference type="EMBL" id="JAHYIQ010000017">
    <property type="protein sequence ID" value="KAK1125030.1"/>
    <property type="molecule type" value="Genomic_DNA"/>
</dbReference>
<dbReference type="Proteomes" id="UP001177670">
    <property type="component" value="Unassembled WGS sequence"/>
</dbReference>
<reference evidence="1" key="1">
    <citation type="submission" date="2021-10" db="EMBL/GenBank/DDBJ databases">
        <title>Melipona bicolor Genome sequencing and assembly.</title>
        <authorList>
            <person name="Araujo N.S."/>
            <person name="Arias M.C."/>
        </authorList>
    </citation>
    <scope>NUCLEOTIDE SEQUENCE</scope>
    <source>
        <strain evidence="1">USP_2M_L1-L4_2017</strain>
        <tissue evidence="1">Whole body</tissue>
    </source>
</reference>
<proteinExistence type="predicted"/>
<evidence type="ECO:0000313" key="1">
    <source>
        <dbReference type="EMBL" id="KAK1125030.1"/>
    </source>
</evidence>
<sequence length="117" mass="13196">MTRTEELVKDELNVFEESQLKIRTPRDVVGKLLQDGVKGWDRLRGTTAANEYFELAEMLRATSFVRKRNEFLGLKKQVGKFSGQTPGIFCHWHAHFANLTNCHPSAITPLVGPPANS</sequence>
<protein>
    <submittedName>
        <fullName evidence="1">Uncharacterized protein</fullName>
    </submittedName>
</protein>
<dbReference type="AlphaFoldDB" id="A0AA40FTF0"/>
<gene>
    <name evidence="1" type="ORF">K0M31_006367</name>
</gene>
<evidence type="ECO:0000313" key="2">
    <source>
        <dbReference type="Proteomes" id="UP001177670"/>
    </source>
</evidence>
<comment type="caution">
    <text evidence="1">The sequence shown here is derived from an EMBL/GenBank/DDBJ whole genome shotgun (WGS) entry which is preliminary data.</text>
</comment>
<accession>A0AA40FTF0</accession>